<evidence type="ECO:0000259" key="3">
    <source>
        <dbReference type="Pfam" id="PF08450"/>
    </source>
</evidence>
<reference evidence="4 5" key="1">
    <citation type="submission" date="2024-12" db="EMBL/GenBank/DDBJ databases">
        <title>The coexistence of Mycolicibacterium septicum and Mycolicibacterium nivoides in clinical samples.</title>
        <authorList>
            <person name="Wang C."/>
            <person name="Feng Y."/>
            <person name="Zong Z."/>
        </authorList>
    </citation>
    <scope>NUCLEOTIDE SEQUENCE [LARGE SCALE GENOMIC DNA]</scope>
    <source>
        <strain evidence="4 5">120309</strain>
    </source>
</reference>
<dbReference type="InterPro" id="IPR051262">
    <property type="entry name" value="SMP-30/CGR1_Lactonase"/>
</dbReference>
<dbReference type="GeneID" id="300554445"/>
<evidence type="ECO:0000313" key="5">
    <source>
        <dbReference type="Proteomes" id="UP001635816"/>
    </source>
</evidence>
<dbReference type="PRINTS" id="PR01790">
    <property type="entry name" value="SMP30FAMILY"/>
</dbReference>
<dbReference type="PANTHER" id="PTHR47572">
    <property type="entry name" value="LIPOPROTEIN-RELATED"/>
    <property type="match status" value="1"/>
</dbReference>
<dbReference type="EMBL" id="JBKBDD010000001">
    <property type="protein sequence ID" value="MFN6542030.1"/>
    <property type="molecule type" value="Genomic_DNA"/>
</dbReference>
<dbReference type="Proteomes" id="UP001635816">
    <property type="component" value="Unassembled WGS sequence"/>
</dbReference>
<dbReference type="Gene3D" id="2.120.10.30">
    <property type="entry name" value="TolB, C-terminal domain"/>
    <property type="match status" value="1"/>
</dbReference>
<dbReference type="SUPFAM" id="SSF63829">
    <property type="entry name" value="Calcium-dependent phosphotriesterase"/>
    <property type="match status" value="1"/>
</dbReference>
<comment type="caution">
    <text evidence="4">The sequence shown here is derived from an EMBL/GenBank/DDBJ whole genome shotgun (WGS) entry which is preliminary data.</text>
</comment>
<proteinExistence type="inferred from homology"/>
<dbReference type="Pfam" id="PF08450">
    <property type="entry name" value="SGL"/>
    <property type="match status" value="1"/>
</dbReference>
<evidence type="ECO:0000256" key="2">
    <source>
        <dbReference type="ARBA" id="ARBA00022801"/>
    </source>
</evidence>
<dbReference type="InterPro" id="IPR005511">
    <property type="entry name" value="SMP-30"/>
</dbReference>
<keyword evidence="2" id="KW-0378">Hydrolase</keyword>
<dbReference type="PANTHER" id="PTHR47572:SF4">
    <property type="entry name" value="LACTONASE DRP35"/>
    <property type="match status" value="1"/>
</dbReference>
<dbReference type="InterPro" id="IPR011042">
    <property type="entry name" value="6-blade_b-propeller_TolB-like"/>
</dbReference>
<name>A0ABW9L2X4_9MYCO</name>
<dbReference type="RefSeq" id="WP_124711802.1">
    <property type="nucleotide sequence ID" value="NZ_CP034072.1"/>
</dbReference>
<gene>
    <name evidence="4" type="ORF">ACK4CT_02445</name>
</gene>
<accession>A0ABW9L2X4</accession>
<comment type="similarity">
    <text evidence="1">Belongs to the SMP-30/CGR1 family.</text>
</comment>
<organism evidence="4 5">
    <name type="scientific">Mycolicibacterium nivoides</name>
    <dbReference type="NCBI Taxonomy" id="2487344"/>
    <lineage>
        <taxon>Bacteria</taxon>
        <taxon>Bacillati</taxon>
        <taxon>Actinomycetota</taxon>
        <taxon>Actinomycetes</taxon>
        <taxon>Mycobacteriales</taxon>
        <taxon>Mycobacteriaceae</taxon>
        <taxon>Mycolicibacterium</taxon>
    </lineage>
</organism>
<sequence>MTAGTEQTGTTELAHGFCFGEGPRWFEGMLWFSDMLGEAVHTVTLSGSMTTLPVPGHSPSGLGFRPDGTLLIVSTERRQVLRYDGDTVELLTDLSDLVPAALGDMVVDEHGRAYVGSQARIGGERSDGEGRGGVIVRIDPDDQVTVVAEHLDFPNGMAITPDGTTLIVAESTARRLSAFTIDADGGLADRRVFAEGLDGPPDGLAIDVEGGVWAALTLAHEFQRFAAGGQGEATVTHRIDADGRTAIACALGGAEGRTLFLVTTTDAYPERLIGTKLSRVDALMVEIPAPGDHDTHHHH</sequence>
<dbReference type="InterPro" id="IPR013658">
    <property type="entry name" value="SGL"/>
</dbReference>
<evidence type="ECO:0000313" key="4">
    <source>
        <dbReference type="EMBL" id="MFN6542030.1"/>
    </source>
</evidence>
<feature type="domain" description="SMP-30/Gluconolactonase/LRE-like region" evidence="3">
    <location>
        <begin position="19"/>
        <end position="264"/>
    </location>
</feature>
<keyword evidence="5" id="KW-1185">Reference proteome</keyword>
<evidence type="ECO:0000256" key="1">
    <source>
        <dbReference type="ARBA" id="ARBA00008853"/>
    </source>
</evidence>
<protein>
    <submittedName>
        <fullName evidence="4">SMP-30/gluconolactonase/LRE family protein</fullName>
    </submittedName>
</protein>